<feature type="domain" description="Zn(2)-C6 fungal-type" evidence="7">
    <location>
        <begin position="71"/>
        <end position="100"/>
    </location>
</feature>
<dbReference type="GO" id="GO:0006351">
    <property type="term" value="P:DNA-templated transcription"/>
    <property type="evidence" value="ECO:0007669"/>
    <property type="project" value="InterPro"/>
</dbReference>
<evidence type="ECO:0000256" key="3">
    <source>
        <dbReference type="ARBA" id="ARBA00023015"/>
    </source>
</evidence>
<keyword evidence="2" id="KW-0862">Zinc</keyword>
<evidence type="ECO:0000256" key="4">
    <source>
        <dbReference type="ARBA" id="ARBA00023163"/>
    </source>
</evidence>
<feature type="compositionally biased region" description="Basic residues" evidence="6">
    <location>
        <begin position="96"/>
        <end position="107"/>
    </location>
</feature>
<dbReference type="PROSITE" id="PS00463">
    <property type="entry name" value="ZN2_CY6_FUNGAL_1"/>
    <property type="match status" value="1"/>
</dbReference>
<dbReference type="InterPro" id="IPR036864">
    <property type="entry name" value="Zn2-C6_fun-type_DNA-bd_sf"/>
</dbReference>
<reference evidence="8 9" key="1">
    <citation type="submission" date="2015-06" db="EMBL/GenBank/DDBJ databases">
        <title>Survival trade-offs in plant roots during colonization by closely related pathogenic and mutualistic fungi.</title>
        <authorList>
            <person name="Hacquard S."/>
            <person name="Kracher B."/>
            <person name="Hiruma K."/>
            <person name="Weinman A."/>
            <person name="Muench P."/>
            <person name="Garrido Oter R."/>
            <person name="Ver Loren van Themaat E."/>
            <person name="Dallerey J.-F."/>
            <person name="Damm U."/>
            <person name="Henrissat B."/>
            <person name="Lespinet O."/>
            <person name="Thon M."/>
            <person name="Kemen E."/>
            <person name="McHardy A.C."/>
            <person name="Schulze-Lefert P."/>
            <person name="O'Connell R.J."/>
        </authorList>
    </citation>
    <scope>NUCLEOTIDE SEQUENCE [LARGE SCALE GENOMIC DNA]</scope>
    <source>
        <strain evidence="8 9">MAFF 238704</strain>
    </source>
</reference>
<feature type="region of interest" description="Disordered" evidence="6">
    <location>
        <begin position="95"/>
        <end position="131"/>
    </location>
</feature>
<dbReference type="CDD" id="cd00067">
    <property type="entry name" value="GAL4"/>
    <property type="match status" value="1"/>
</dbReference>
<proteinExistence type="predicted"/>
<gene>
    <name evidence="8" type="ORF">CI238_07130</name>
</gene>
<evidence type="ECO:0000256" key="1">
    <source>
        <dbReference type="ARBA" id="ARBA00022723"/>
    </source>
</evidence>
<dbReference type="Pfam" id="PF04082">
    <property type="entry name" value="Fungal_trans"/>
    <property type="match status" value="1"/>
</dbReference>
<evidence type="ECO:0000313" key="8">
    <source>
        <dbReference type="EMBL" id="KZL86081.1"/>
    </source>
</evidence>
<dbReference type="GO" id="GO:0000981">
    <property type="term" value="F:DNA-binding transcription factor activity, RNA polymerase II-specific"/>
    <property type="evidence" value="ECO:0007669"/>
    <property type="project" value="InterPro"/>
</dbReference>
<dbReference type="GO" id="GO:0003677">
    <property type="term" value="F:DNA binding"/>
    <property type="evidence" value="ECO:0007669"/>
    <property type="project" value="InterPro"/>
</dbReference>
<dbReference type="InterPro" id="IPR007219">
    <property type="entry name" value="XnlR_reg_dom"/>
</dbReference>
<feature type="region of interest" description="Disordered" evidence="6">
    <location>
        <begin position="1"/>
        <end position="23"/>
    </location>
</feature>
<evidence type="ECO:0000313" key="9">
    <source>
        <dbReference type="Proteomes" id="UP000076584"/>
    </source>
</evidence>
<dbReference type="PROSITE" id="PS50048">
    <property type="entry name" value="ZN2_CY6_FUNGAL_2"/>
    <property type="match status" value="1"/>
</dbReference>
<keyword evidence="5" id="KW-0539">Nucleus</keyword>
<name>A0A162NLS2_COLIC</name>
<dbReference type="SUPFAM" id="SSF57701">
    <property type="entry name" value="Zn2/Cys6 DNA-binding domain"/>
    <property type="match status" value="1"/>
</dbReference>
<keyword evidence="3" id="KW-0805">Transcription regulation</keyword>
<dbReference type="PANTHER" id="PTHR47660">
    <property type="entry name" value="TRANSCRIPTION FACTOR WITH C2H2 AND ZN(2)-CYS(6) DNA BINDING DOMAIN (EUROFUNG)-RELATED-RELATED"/>
    <property type="match status" value="1"/>
</dbReference>
<evidence type="ECO:0000256" key="5">
    <source>
        <dbReference type="ARBA" id="ARBA00023242"/>
    </source>
</evidence>
<dbReference type="Proteomes" id="UP000076584">
    <property type="component" value="Unassembled WGS sequence"/>
</dbReference>
<accession>A0A162NLS2</accession>
<protein>
    <recommendedName>
        <fullName evidence="7">Zn(2)-C6 fungal-type domain-containing protein</fullName>
    </recommendedName>
</protein>
<organism evidence="8 9">
    <name type="scientific">Colletotrichum incanum</name>
    <name type="common">Soybean anthracnose fungus</name>
    <dbReference type="NCBI Taxonomy" id="1573173"/>
    <lineage>
        <taxon>Eukaryota</taxon>
        <taxon>Fungi</taxon>
        <taxon>Dikarya</taxon>
        <taxon>Ascomycota</taxon>
        <taxon>Pezizomycotina</taxon>
        <taxon>Sordariomycetes</taxon>
        <taxon>Hypocreomycetidae</taxon>
        <taxon>Glomerellales</taxon>
        <taxon>Glomerellaceae</taxon>
        <taxon>Colletotrichum</taxon>
        <taxon>Colletotrichum spaethianum species complex</taxon>
    </lineage>
</organism>
<dbReference type="STRING" id="1573173.A0A162NLS2"/>
<evidence type="ECO:0000256" key="2">
    <source>
        <dbReference type="ARBA" id="ARBA00022833"/>
    </source>
</evidence>
<evidence type="ECO:0000256" key="6">
    <source>
        <dbReference type="SAM" id="MobiDB-lite"/>
    </source>
</evidence>
<dbReference type="Gene3D" id="4.10.240.10">
    <property type="entry name" value="Zn(2)-C6 fungal-type DNA-binding domain"/>
    <property type="match status" value="1"/>
</dbReference>
<keyword evidence="9" id="KW-1185">Reference proteome</keyword>
<dbReference type="AlphaFoldDB" id="A0A162NLS2"/>
<comment type="caution">
    <text evidence="8">The sequence shown here is derived from an EMBL/GenBank/DDBJ whole genome shotgun (WGS) entry which is preliminary data.</text>
</comment>
<dbReference type="GO" id="GO:0008270">
    <property type="term" value="F:zinc ion binding"/>
    <property type="evidence" value="ECO:0007669"/>
    <property type="project" value="InterPro"/>
</dbReference>
<dbReference type="Pfam" id="PF00172">
    <property type="entry name" value="Zn_clus"/>
    <property type="match status" value="1"/>
</dbReference>
<keyword evidence="1" id="KW-0479">Metal-binding</keyword>
<dbReference type="SMART" id="SM00066">
    <property type="entry name" value="GAL4"/>
    <property type="match status" value="1"/>
</dbReference>
<evidence type="ECO:0000259" key="7">
    <source>
        <dbReference type="PROSITE" id="PS50048"/>
    </source>
</evidence>
<dbReference type="EMBL" id="LFIW01000521">
    <property type="protein sequence ID" value="KZL86081.1"/>
    <property type="molecule type" value="Genomic_DNA"/>
</dbReference>
<sequence length="875" mass="98616">MPCTMPVNGLLPARNARGNSPETADLKRLPIYSDTLQRHMLVHATEQMDKPVRSSAEPDFNNRNRAKKGPSCAACRRSKQRCNGAMPCHRCERQSRPCHYHPKRSRQRISVPRGSQHQQAHESTSELTSSDVTVALIHAVGNNPNEEECTRPPGLSQSTTQGDVTTIDGFSDDIPQGPFADFSRQTAVEGSSMPTWADFTWPWLLQGADCQYGLLSSSNSQAFVEQFGSLQQEITGWPFNANDDDQSIRDQLCTTTSVAHGVFPPSYPPLITPNLETANTGLMVHTDTNTSVPQFIMPLSHSNAGHQSKEPEGHHQAPIEQVHENARDWEDADISIDVEDTIPDNEQYCQGKRLSQVAYEKLCVWMDATRVANVRMAMRLRGCKSLPDQYLMNSFIQLYLEKFHDLLPIIHKPTFHPSSAPVLLVLAIACIGSRYSTAKEAPAFASEVSDLLGGVISDMVDEDEEDVAQVWFGQCAILNQVAVSFTCQKPMCERSHYTRFNLNVICQKIDCFSKMDAPPGLRSVRQSDIEDAWARWIKWEARKRVAYGTWFRLFFDLQTLTSAEWLQSPLPCHERSWEATDALSWSEQYRKGPELGTLRRELERLYRQTDMVKDLGQFSFLLLLLGCFRDMLFLREAGKSGLSLVLNCDGKPVLGQSELLNDEDCWKMLNPARRSRSGNMEHLLFQHYYSVGILFHFRFGDLLAFSGWRVSKSKEIETRMRLSTWVLGNGEDARTAVSHAGRLFGLLRDHPCHGYHEPPAAFLASLCLWVYSMSESSSLLGPFGRCLSAKCESQQISEQTKDITLFRIDQDSGIKLTKDWVSRGCHIRCFLGGVGSLHKPEFRGLVLDQGIRLISSLNHWKTGEPLAGVLRRQVK</sequence>
<feature type="region of interest" description="Disordered" evidence="6">
    <location>
        <begin position="48"/>
        <end position="70"/>
    </location>
</feature>
<dbReference type="InterPro" id="IPR001138">
    <property type="entry name" value="Zn2Cys6_DnaBD"/>
</dbReference>
<keyword evidence="4" id="KW-0804">Transcription</keyword>
<dbReference type="CDD" id="cd12148">
    <property type="entry name" value="fungal_TF_MHR"/>
    <property type="match status" value="1"/>
</dbReference>